<dbReference type="CDD" id="cd01167">
    <property type="entry name" value="bac_FRK"/>
    <property type="match status" value="1"/>
</dbReference>
<evidence type="ECO:0000313" key="8">
    <source>
        <dbReference type="Proteomes" id="UP000578352"/>
    </source>
</evidence>
<dbReference type="SUPFAM" id="SSF53613">
    <property type="entry name" value="Ribokinase-like"/>
    <property type="match status" value="1"/>
</dbReference>
<evidence type="ECO:0000256" key="2">
    <source>
        <dbReference type="ARBA" id="ARBA00022679"/>
    </source>
</evidence>
<evidence type="ECO:0000256" key="4">
    <source>
        <dbReference type="ARBA" id="ARBA00022777"/>
    </source>
</evidence>
<dbReference type="Gene3D" id="3.40.1190.20">
    <property type="match status" value="1"/>
</dbReference>
<dbReference type="InterPro" id="IPR011611">
    <property type="entry name" value="PfkB_dom"/>
</dbReference>
<evidence type="ECO:0000256" key="1">
    <source>
        <dbReference type="ARBA" id="ARBA00010688"/>
    </source>
</evidence>
<dbReference type="AlphaFoldDB" id="A0A853D468"/>
<accession>A0A853D468</accession>
<dbReference type="PANTHER" id="PTHR43085:SF1">
    <property type="entry name" value="PSEUDOURIDINE KINASE-RELATED"/>
    <property type="match status" value="1"/>
</dbReference>
<feature type="domain" description="Carbohydrate kinase PfkB" evidence="6">
    <location>
        <begin position="14"/>
        <end position="292"/>
    </location>
</feature>
<dbReference type="EC" id="2.7.1.4" evidence="7"/>
<comment type="similarity">
    <text evidence="1">Belongs to the carbohydrate kinase PfkB family.</text>
</comment>
<dbReference type="Proteomes" id="UP000578352">
    <property type="component" value="Unassembled WGS sequence"/>
</dbReference>
<dbReference type="GO" id="GO:0008865">
    <property type="term" value="F:fructokinase activity"/>
    <property type="evidence" value="ECO:0007669"/>
    <property type="project" value="UniProtKB-EC"/>
</dbReference>
<protein>
    <submittedName>
        <fullName evidence="7">Fructokinase</fullName>
        <ecNumber evidence="7">2.7.1.4</ecNumber>
    </submittedName>
</protein>
<reference evidence="7 8" key="1">
    <citation type="submission" date="2020-07" db="EMBL/GenBank/DDBJ databases">
        <title>Sequencing the genomes of 1000 actinobacteria strains.</title>
        <authorList>
            <person name="Klenk H.-P."/>
        </authorList>
    </citation>
    <scope>NUCLEOTIDE SEQUENCE [LARGE SCALE GENOMIC DNA]</scope>
    <source>
        <strain evidence="7 8">DSM 15165</strain>
    </source>
</reference>
<dbReference type="PROSITE" id="PS00584">
    <property type="entry name" value="PFKB_KINASES_2"/>
    <property type="match status" value="1"/>
</dbReference>
<keyword evidence="5" id="KW-0067">ATP-binding</keyword>
<evidence type="ECO:0000256" key="3">
    <source>
        <dbReference type="ARBA" id="ARBA00022741"/>
    </source>
</evidence>
<dbReference type="GO" id="GO:0005524">
    <property type="term" value="F:ATP binding"/>
    <property type="evidence" value="ECO:0007669"/>
    <property type="project" value="UniProtKB-KW"/>
</dbReference>
<dbReference type="EMBL" id="JACCFL010000001">
    <property type="protein sequence ID" value="NYJ25800.1"/>
    <property type="molecule type" value="Genomic_DNA"/>
</dbReference>
<evidence type="ECO:0000313" key="7">
    <source>
        <dbReference type="EMBL" id="NYJ25800.1"/>
    </source>
</evidence>
<keyword evidence="2 7" id="KW-0808">Transferase</keyword>
<dbReference type="Pfam" id="PF00294">
    <property type="entry name" value="PfkB"/>
    <property type="match status" value="1"/>
</dbReference>
<keyword evidence="3" id="KW-0547">Nucleotide-binding</keyword>
<evidence type="ECO:0000259" key="6">
    <source>
        <dbReference type="Pfam" id="PF00294"/>
    </source>
</evidence>
<dbReference type="PANTHER" id="PTHR43085">
    <property type="entry name" value="HEXOKINASE FAMILY MEMBER"/>
    <property type="match status" value="1"/>
</dbReference>
<name>A0A853D468_9MICO</name>
<dbReference type="InterPro" id="IPR050306">
    <property type="entry name" value="PfkB_Carbo_kinase"/>
</dbReference>
<gene>
    <name evidence="7" type="ORF">HNR13_004087</name>
</gene>
<comment type="caution">
    <text evidence="7">The sequence shown here is derived from an EMBL/GenBank/DDBJ whole genome shotgun (WGS) entry which is preliminary data.</text>
</comment>
<dbReference type="InterPro" id="IPR029056">
    <property type="entry name" value="Ribokinase-like"/>
</dbReference>
<organism evidence="7 8">
    <name type="scientific">Leifsonia shinshuensis</name>
    <dbReference type="NCBI Taxonomy" id="150026"/>
    <lineage>
        <taxon>Bacteria</taxon>
        <taxon>Bacillati</taxon>
        <taxon>Actinomycetota</taxon>
        <taxon>Actinomycetes</taxon>
        <taxon>Micrococcales</taxon>
        <taxon>Microbacteriaceae</taxon>
        <taxon>Leifsonia</taxon>
    </lineage>
</organism>
<keyword evidence="4 7" id="KW-0418">Kinase</keyword>
<dbReference type="InterPro" id="IPR002173">
    <property type="entry name" value="Carboh/pur_kinase_PfkB_CS"/>
</dbReference>
<evidence type="ECO:0000256" key="5">
    <source>
        <dbReference type="ARBA" id="ARBA00022840"/>
    </source>
</evidence>
<proteinExistence type="inferred from homology"/>
<sequence>MNAGALVVGEALIDEVVEPNRIRRHPGGSPANVALGLSRLDVVTRLHTTIGDDPDGDLIRAYLGGSGVELTPQSVTAAPTSRAVATLAEDGSASYEFSLTWDPRNLDDLGAPRAIHTGSLGAFLDPGSDLTRDIIRRGRAAGALITFDPNVRPSLVPDAERSRTLFEALALSSHLTKLSDEDAEFLFPGRSLDYVLDLLIDGGVAVAGITRGSKGALLASGDGRVAIPPVTTVVADTVGAGDSFMAALIRALIFEGGGWDGLSVQPDRLQEVGAKAARAAAITVSRPGADLPVLSELTAAAAPAG</sequence>
<dbReference type="RefSeq" id="WP_343063644.1">
    <property type="nucleotide sequence ID" value="NZ_BAABEH010000001.1"/>
</dbReference>